<proteinExistence type="predicted"/>
<evidence type="ECO:0000313" key="2">
    <source>
        <dbReference type="Proteomes" id="UP000821845"/>
    </source>
</evidence>
<reference evidence="1" key="1">
    <citation type="submission" date="2020-05" db="EMBL/GenBank/DDBJ databases">
        <title>Large-scale comparative analyses of tick genomes elucidate their genetic diversity and vector capacities.</title>
        <authorList>
            <person name="Jia N."/>
            <person name="Wang J."/>
            <person name="Shi W."/>
            <person name="Du L."/>
            <person name="Sun Y."/>
            <person name="Zhan W."/>
            <person name="Jiang J."/>
            <person name="Wang Q."/>
            <person name="Zhang B."/>
            <person name="Ji P."/>
            <person name="Sakyi L.B."/>
            <person name="Cui X."/>
            <person name="Yuan T."/>
            <person name="Jiang B."/>
            <person name="Yang W."/>
            <person name="Lam T.T.-Y."/>
            <person name="Chang Q."/>
            <person name="Ding S."/>
            <person name="Wang X."/>
            <person name="Zhu J."/>
            <person name="Ruan X."/>
            <person name="Zhao L."/>
            <person name="Wei J."/>
            <person name="Que T."/>
            <person name="Du C."/>
            <person name="Cheng J."/>
            <person name="Dai P."/>
            <person name="Han X."/>
            <person name="Huang E."/>
            <person name="Gao Y."/>
            <person name="Liu J."/>
            <person name="Shao H."/>
            <person name="Ye R."/>
            <person name="Li L."/>
            <person name="Wei W."/>
            <person name="Wang X."/>
            <person name="Wang C."/>
            <person name="Yang T."/>
            <person name="Huo Q."/>
            <person name="Li W."/>
            <person name="Guo W."/>
            <person name="Chen H."/>
            <person name="Zhou L."/>
            <person name="Ni X."/>
            <person name="Tian J."/>
            <person name="Zhou Y."/>
            <person name="Sheng Y."/>
            <person name="Liu T."/>
            <person name="Pan Y."/>
            <person name="Xia L."/>
            <person name="Li J."/>
            <person name="Zhao F."/>
            <person name="Cao W."/>
        </authorList>
    </citation>
    <scope>NUCLEOTIDE SEQUENCE</scope>
    <source>
        <strain evidence="1">Hyas-2018</strain>
    </source>
</reference>
<comment type="caution">
    <text evidence="1">The sequence shown here is derived from an EMBL/GenBank/DDBJ whole genome shotgun (WGS) entry which is preliminary data.</text>
</comment>
<gene>
    <name evidence="1" type="ORF">HPB50_004383</name>
</gene>
<dbReference type="Proteomes" id="UP000821845">
    <property type="component" value="Chromosome 9"/>
</dbReference>
<accession>A0ACB7RIX8</accession>
<name>A0ACB7RIX8_HYAAI</name>
<evidence type="ECO:0000313" key="1">
    <source>
        <dbReference type="EMBL" id="KAH6921734.1"/>
    </source>
</evidence>
<protein>
    <submittedName>
        <fullName evidence="1">Uncharacterized protein</fullName>
    </submittedName>
</protein>
<sequence>MPDRGGLRALHRLSDSVSGANWRPTRFEDELTLSRFACAVCHVIPSTTVVLPCSHALCEQCLGGCVGPAGGKVCPLDAEEFCEGECQKQKLPPKKKQHLKAHCWNEDDGCEFVGTIEDVLLHYDRECAFHAIQCPRCGGRILRAGLAAHYVAGCSENVPSAGGAPKNRQDGPSVGCDTSAMQQQLPTIQRQVIELPGTPDSQLLQDIRRAVTDLESSCLRGMTGIEANICSMVTRQLNAGMEELKALIRDPGSNHVMNMQSQINEFFEHLRGRRESQIQEIVRVLRDSGSERKEDVNTKLEEMTHVLRTCESNVKDDVKTQLETVAPLLRASENRLMENANTHAQKIVHALNDNGRELKEHITRVEDNVCSTLSEQHQSLQRELHRLQQKKESTENEGVDVVKEDDMPWRTEKKLILRKLEVFAEESLKTLQFMGQQIQRHDKKPWVSDVGNCYSSSCRMWTKGANWRPTRFTGDLTLVRYACCVCDVIPPTVVVLPCSHPICEHCLTGCVTQDGGTVCPMDAQPFREGECQKATLSAKMKQSLKAPSKPYCCTTTGNAPSTPSSATTANEGCSAQEIAAHYVAGCSQNFSTVNDAQPDTLPMSFTSCDAAAILGQLSAVQRQMNELVRRSACLEDITLAVSNIELSCLSRMNGIGTNMRSMITRQLNDGLEQLKALIREPNSDQLALVQTQMNELVEESRAHDDRELRDIVRELRDSTSELKDDVKAEFEQVKRALRDSQSELQAEVKAQLQALLPALREST</sequence>
<organism evidence="1 2">
    <name type="scientific">Hyalomma asiaticum</name>
    <name type="common">Tick</name>
    <dbReference type="NCBI Taxonomy" id="266040"/>
    <lineage>
        <taxon>Eukaryota</taxon>
        <taxon>Metazoa</taxon>
        <taxon>Ecdysozoa</taxon>
        <taxon>Arthropoda</taxon>
        <taxon>Chelicerata</taxon>
        <taxon>Arachnida</taxon>
        <taxon>Acari</taxon>
        <taxon>Parasitiformes</taxon>
        <taxon>Ixodida</taxon>
        <taxon>Ixodoidea</taxon>
        <taxon>Ixodidae</taxon>
        <taxon>Hyalomminae</taxon>
        <taxon>Hyalomma</taxon>
    </lineage>
</organism>
<keyword evidence="2" id="KW-1185">Reference proteome</keyword>
<dbReference type="EMBL" id="CM023489">
    <property type="protein sequence ID" value="KAH6921734.1"/>
    <property type="molecule type" value="Genomic_DNA"/>
</dbReference>